<comment type="caution">
    <text evidence="6">Lacks conserved residue(s) required for the propagation of feature annotation.</text>
</comment>
<gene>
    <name evidence="6" type="primary">ruvA</name>
    <name evidence="8" type="ORF">HNQ88_000709</name>
</gene>
<dbReference type="SUPFAM" id="SSF47781">
    <property type="entry name" value="RuvA domain 2-like"/>
    <property type="match status" value="1"/>
</dbReference>
<evidence type="ECO:0000259" key="7">
    <source>
        <dbReference type="SMART" id="SM00278"/>
    </source>
</evidence>
<feature type="region of interest" description="Domain III" evidence="6">
    <location>
        <begin position="148"/>
        <end position="201"/>
    </location>
</feature>
<evidence type="ECO:0000256" key="4">
    <source>
        <dbReference type="ARBA" id="ARBA00023172"/>
    </source>
</evidence>
<comment type="caution">
    <text evidence="8">The sequence shown here is derived from an EMBL/GenBank/DDBJ whole genome shotgun (WGS) entry which is preliminary data.</text>
</comment>
<dbReference type="Pfam" id="PF01330">
    <property type="entry name" value="RuvA_N"/>
    <property type="match status" value="1"/>
</dbReference>
<reference evidence="8" key="1">
    <citation type="submission" date="2023-07" db="EMBL/GenBank/DDBJ databases">
        <title>Genomic Encyclopedia of Type Strains, Phase IV (KMG-IV): sequencing the most valuable type-strain genomes for metagenomic binning, comparative biology and taxonomic classification.</title>
        <authorList>
            <person name="Goeker M."/>
        </authorList>
    </citation>
    <scope>NUCLEOTIDE SEQUENCE</scope>
    <source>
        <strain evidence="8">DSM 26174</strain>
    </source>
</reference>
<keyword evidence="8" id="KW-0378">Hydrolase</keyword>
<dbReference type="Pfam" id="PF14520">
    <property type="entry name" value="HHH_5"/>
    <property type="match status" value="1"/>
</dbReference>
<dbReference type="GO" id="GO:0000400">
    <property type="term" value="F:four-way junction DNA binding"/>
    <property type="evidence" value="ECO:0007669"/>
    <property type="project" value="UniProtKB-UniRule"/>
</dbReference>
<dbReference type="GO" id="GO:0005524">
    <property type="term" value="F:ATP binding"/>
    <property type="evidence" value="ECO:0007669"/>
    <property type="project" value="InterPro"/>
</dbReference>
<feature type="domain" description="Helix-hairpin-helix DNA-binding motif class 1" evidence="7">
    <location>
        <begin position="107"/>
        <end position="126"/>
    </location>
</feature>
<keyword evidence="5 6" id="KW-0234">DNA repair</keyword>
<dbReference type="InterPro" id="IPR003583">
    <property type="entry name" value="Hlx-hairpin-Hlx_DNA-bd_motif"/>
</dbReference>
<dbReference type="GO" id="GO:0009378">
    <property type="term" value="F:four-way junction helicase activity"/>
    <property type="evidence" value="ECO:0007669"/>
    <property type="project" value="InterPro"/>
</dbReference>
<evidence type="ECO:0000256" key="3">
    <source>
        <dbReference type="ARBA" id="ARBA00023125"/>
    </source>
</evidence>
<comment type="domain">
    <text evidence="6">Has three domains with a flexible linker between the domains II and III and assumes an 'L' shape. Domain III is highly mobile and contacts RuvB.</text>
</comment>
<evidence type="ECO:0000256" key="5">
    <source>
        <dbReference type="ARBA" id="ARBA00023204"/>
    </source>
</evidence>
<evidence type="ECO:0000313" key="8">
    <source>
        <dbReference type="EMBL" id="MDR6237733.1"/>
    </source>
</evidence>
<dbReference type="SUPFAM" id="SSF50249">
    <property type="entry name" value="Nucleic acid-binding proteins"/>
    <property type="match status" value="1"/>
</dbReference>
<keyword evidence="3 6" id="KW-0238">DNA-binding</keyword>
<keyword evidence="8" id="KW-0067">ATP-binding</keyword>
<keyword evidence="2 6" id="KW-0227">DNA damage</keyword>
<keyword evidence="4 6" id="KW-0233">DNA recombination</keyword>
<evidence type="ECO:0000256" key="6">
    <source>
        <dbReference type="HAMAP-Rule" id="MF_00031"/>
    </source>
</evidence>
<dbReference type="GO" id="GO:0048476">
    <property type="term" value="C:Holliday junction resolvase complex"/>
    <property type="evidence" value="ECO:0007669"/>
    <property type="project" value="UniProtKB-UniRule"/>
</dbReference>
<dbReference type="Proteomes" id="UP001185092">
    <property type="component" value="Unassembled WGS sequence"/>
</dbReference>
<dbReference type="InterPro" id="IPR036267">
    <property type="entry name" value="RuvA_C_sf"/>
</dbReference>
<comment type="similarity">
    <text evidence="6">Belongs to the RuvA family.</text>
</comment>
<dbReference type="GO" id="GO:0009379">
    <property type="term" value="C:Holliday junction helicase complex"/>
    <property type="evidence" value="ECO:0007669"/>
    <property type="project" value="InterPro"/>
</dbReference>
<dbReference type="SMART" id="SM00278">
    <property type="entry name" value="HhH1"/>
    <property type="match status" value="2"/>
</dbReference>
<dbReference type="GO" id="GO:0006281">
    <property type="term" value="P:DNA repair"/>
    <property type="evidence" value="ECO:0007669"/>
    <property type="project" value="UniProtKB-UniRule"/>
</dbReference>
<sequence length="201" mass="21696">MIAYIKGELTHKEPAFIVLETGGIGYEVKISLNTFSRIKDLDECMLLTYMQVREDAHTLYGFLEQSEKKLFMLLIGISGVGANTALAILSSLGVEEIEQAIVNEDKKAIESVKGIGAKTAQRIILELKDKLVKQGVVTSKAEIAGGVSNIAQYAIREESLAALTTLGIAKATAEKAIESILKGASGDITTEEVIKQALKRK</sequence>
<feature type="domain" description="Helix-hairpin-helix DNA-binding motif class 1" evidence="7">
    <location>
        <begin position="72"/>
        <end position="91"/>
    </location>
</feature>
<dbReference type="InterPro" id="IPR000085">
    <property type="entry name" value="RuvA"/>
</dbReference>
<organism evidence="8 9">
    <name type="scientific">Aureibacter tunicatorum</name>
    <dbReference type="NCBI Taxonomy" id="866807"/>
    <lineage>
        <taxon>Bacteria</taxon>
        <taxon>Pseudomonadati</taxon>
        <taxon>Bacteroidota</taxon>
        <taxon>Cytophagia</taxon>
        <taxon>Cytophagales</taxon>
        <taxon>Persicobacteraceae</taxon>
        <taxon>Aureibacter</taxon>
    </lineage>
</organism>
<keyword evidence="8" id="KW-0347">Helicase</keyword>
<dbReference type="Gene3D" id="2.40.50.140">
    <property type="entry name" value="Nucleic acid-binding proteins"/>
    <property type="match status" value="1"/>
</dbReference>
<dbReference type="SUPFAM" id="SSF46929">
    <property type="entry name" value="DNA helicase RuvA subunit, C-terminal domain"/>
    <property type="match status" value="1"/>
</dbReference>
<dbReference type="NCBIfam" id="TIGR00084">
    <property type="entry name" value="ruvA"/>
    <property type="match status" value="1"/>
</dbReference>
<evidence type="ECO:0000313" key="9">
    <source>
        <dbReference type="Proteomes" id="UP001185092"/>
    </source>
</evidence>
<comment type="subunit">
    <text evidence="6">Homotetramer. Forms an RuvA(8)-RuvB(12)-Holliday junction (HJ) complex. HJ DNA is sandwiched between 2 RuvA tetramers; dsDNA enters through RuvA and exits via RuvB. An RuvB hexamer assembles on each DNA strand where it exits the tetramer. Each RuvB hexamer is contacted by two RuvA subunits (via domain III) on 2 adjacent RuvB subunits; this complex drives branch migration. In the full resolvosome a probable DNA-RuvA(4)-RuvB(12)-RuvC(2) complex forms which resolves the HJ.</text>
</comment>
<comment type="function">
    <text evidence="6">The RuvA-RuvB-RuvC complex processes Holliday junction (HJ) DNA during genetic recombination and DNA repair, while the RuvA-RuvB complex plays an important role in the rescue of blocked DNA replication forks via replication fork reversal (RFR). RuvA specifically binds to HJ cruciform DNA, conferring on it an open structure. The RuvB hexamer acts as an ATP-dependent pump, pulling dsDNA into and through the RuvAB complex. HJ branch migration allows RuvC to scan DNA until it finds its consensus sequence, where it cleaves and resolves the cruciform DNA.</text>
</comment>
<dbReference type="Gene3D" id="1.10.8.10">
    <property type="entry name" value="DNA helicase RuvA subunit, C-terminal domain"/>
    <property type="match status" value="1"/>
</dbReference>
<dbReference type="InterPro" id="IPR012340">
    <property type="entry name" value="NA-bd_OB-fold"/>
</dbReference>
<dbReference type="InterPro" id="IPR013849">
    <property type="entry name" value="DNA_helicase_Holl-junc_RuvA_I"/>
</dbReference>
<keyword evidence="9" id="KW-1185">Reference proteome</keyword>
<dbReference type="CDD" id="cd14332">
    <property type="entry name" value="UBA_RuvA_C"/>
    <property type="match status" value="1"/>
</dbReference>
<keyword evidence="1 6" id="KW-0963">Cytoplasm</keyword>
<dbReference type="GO" id="GO:0006310">
    <property type="term" value="P:DNA recombination"/>
    <property type="evidence" value="ECO:0007669"/>
    <property type="project" value="UniProtKB-UniRule"/>
</dbReference>
<dbReference type="AlphaFoldDB" id="A0AAE4BRA0"/>
<dbReference type="InterPro" id="IPR011114">
    <property type="entry name" value="RuvA_C"/>
</dbReference>
<name>A0AAE4BRA0_9BACT</name>
<dbReference type="Gene3D" id="1.10.150.20">
    <property type="entry name" value="5' to 3' exonuclease, C-terminal subdomain"/>
    <property type="match status" value="1"/>
</dbReference>
<protein>
    <recommendedName>
        <fullName evidence="6">Holliday junction branch migration complex subunit RuvA</fullName>
    </recommendedName>
</protein>
<dbReference type="InterPro" id="IPR010994">
    <property type="entry name" value="RuvA_2-like"/>
</dbReference>
<dbReference type="GO" id="GO:0016787">
    <property type="term" value="F:hydrolase activity"/>
    <property type="evidence" value="ECO:0007669"/>
    <property type="project" value="UniProtKB-KW"/>
</dbReference>
<dbReference type="Pfam" id="PF07499">
    <property type="entry name" value="RuvA_C"/>
    <property type="match status" value="1"/>
</dbReference>
<comment type="subcellular location">
    <subcellularLocation>
        <location evidence="6">Cytoplasm</location>
    </subcellularLocation>
</comment>
<dbReference type="RefSeq" id="WP_309937202.1">
    <property type="nucleotide sequence ID" value="NZ_AP025305.1"/>
</dbReference>
<evidence type="ECO:0000256" key="1">
    <source>
        <dbReference type="ARBA" id="ARBA00022490"/>
    </source>
</evidence>
<dbReference type="GO" id="GO:0005737">
    <property type="term" value="C:cytoplasm"/>
    <property type="evidence" value="ECO:0007669"/>
    <property type="project" value="UniProtKB-SubCell"/>
</dbReference>
<dbReference type="HAMAP" id="MF_00031">
    <property type="entry name" value="DNA_HJ_migration_RuvA"/>
    <property type="match status" value="1"/>
</dbReference>
<keyword evidence="8" id="KW-0547">Nucleotide-binding</keyword>
<dbReference type="EMBL" id="JAVDQD010000001">
    <property type="protein sequence ID" value="MDR6237733.1"/>
    <property type="molecule type" value="Genomic_DNA"/>
</dbReference>
<evidence type="ECO:0000256" key="2">
    <source>
        <dbReference type="ARBA" id="ARBA00022763"/>
    </source>
</evidence>
<accession>A0AAE4BRA0</accession>
<proteinExistence type="inferred from homology"/>